<feature type="domain" description="CCC" evidence="2">
    <location>
        <begin position="116"/>
        <end position="218"/>
    </location>
</feature>
<dbReference type="AlphaFoldDB" id="A0A6P4IHM7"/>
<organism evidence="3 8">
    <name type="scientific">Drosophila kikkawai</name>
    <name type="common">Fruit fly</name>
    <dbReference type="NCBI Taxonomy" id="30033"/>
    <lineage>
        <taxon>Eukaryota</taxon>
        <taxon>Metazoa</taxon>
        <taxon>Ecdysozoa</taxon>
        <taxon>Arthropoda</taxon>
        <taxon>Hexapoda</taxon>
        <taxon>Insecta</taxon>
        <taxon>Pterygota</taxon>
        <taxon>Neoptera</taxon>
        <taxon>Endopterygota</taxon>
        <taxon>Diptera</taxon>
        <taxon>Brachycera</taxon>
        <taxon>Muscomorpha</taxon>
        <taxon>Ephydroidea</taxon>
        <taxon>Drosophilidae</taxon>
        <taxon>Drosophila</taxon>
        <taxon>Sophophora</taxon>
    </lineage>
</organism>
<dbReference type="RefSeq" id="XP_017023146.1">
    <property type="nucleotide sequence ID" value="XM_017167657.1"/>
</dbReference>
<feature type="compositionally biased region" description="Polar residues" evidence="1">
    <location>
        <begin position="31"/>
        <end position="44"/>
    </location>
</feature>
<keyword evidence="3" id="KW-1185">Reference proteome</keyword>
<dbReference type="RefSeq" id="XP_017023147.1">
    <property type="nucleotide sequence ID" value="XM_017167658.1"/>
</dbReference>
<dbReference type="RefSeq" id="XP_041631157.1">
    <property type="nucleotide sequence ID" value="XM_041775223.2"/>
</dbReference>
<dbReference type="Proteomes" id="UP001652661">
    <property type="component" value="Chromosome 3L"/>
</dbReference>
<dbReference type="GeneID" id="108075276"/>
<evidence type="ECO:0000313" key="5">
    <source>
        <dbReference type="RefSeq" id="XP_017023147.1"/>
    </source>
</evidence>
<evidence type="ECO:0000313" key="6">
    <source>
        <dbReference type="RefSeq" id="XP_017023148.1"/>
    </source>
</evidence>
<evidence type="ECO:0000313" key="4">
    <source>
        <dbReference type="RefSeq" id="XP_017023146.1"/>
    </source>
</evidence>
<proteinExistence type="predicted"/>
<reference evidence="7 8" key="1">
    <citation type="submission" date="2025-05" db="UniProtKB">
        <authorList>
            <consortium name="RefSeq"/>
        </authorList>
    </citation>
    <scope>IDENTIFICATION</scope>
    <source>
        <strain evidence="7 8">14028-0561.14</strain>
        <tissue evidence="7 8">Whole fly</tissue>
    </source>
</reference>
<evidence type="ECO:0000259" key="2">
    <source>
        <dbReference type="Pfam" id="PF26644"/>
    </source>
</evidence>
<accession>A0A6P4IHM7</accession>
<evidence type="ECO:0000256" key="1">
    <source>
        <dbReference type="SAM" id="MobiDB-lite"/>
    </source>
</evidence>
<protein>
    <submittedName>
        <fullName evidence="4 5">Uncharacterized protein LOC108075276 isoform X1</fullName>
    </submittedName>
</protein>
<evidence type="ECO:0000313" key="7">
    <source>
        <dbReference type="RefSeq" id="XP_041631157.1"/>
    </source>
</evidence>
<dbReference type="Pfam" id="PF26644">
    <property type="entry name" value="CCC"/>
    <property type="match status" value="1"/>
</dbReference>
<gene>
    <name evidence="4 5 6 7 8" type="primary">LOC108075276</name>
</gene>
<name>A0A6P4IHM7_DROKI</name>
<dbReference type="RefSeq" id="XP_017023148.1">
    <property type="nucleotide sequence ID" value="XM_017167659.1"/>
</dbReference>
<dbReference type="InterPro" id="IPR058250">
    <property type="entry name" value="CCC"/>
</dbReference>
<dbReference type="OrthoDB" id="6610578at2759"/>
<sequence>MIEIGRFSTMWSDLECTQLAIEDYRQCPRLQQTPTRSPTTDKPASSSSSSVSGVSLRYQLAVSISIPPSFLLACTVAILCLGSVLAAPQTSCIMCNKEDLRPRVPPYSDSYTEWTFDHQVSQQSAMESLQKFNESHAQNNACNSIKCPPNVMKYCLGTQFINDHCWCEMQHREEGLPYVPHTCFLDEKVHTPSVGSCFVFAEVKECCCAGTWVKKWRHISGSSRSQHIPKILIPLLSALSLLRWTSRRWIFC</sequence>
<evidence type="ECO:0000313" key="8">
    <source>
        <dbReference type="RefSeq" id="XP_070141149.1"/>
    </source>
</evidence>
<evidence type="ECO:0000313" key="3">
    <source>
        <dbReference type="Proteomes" id="UP001652661"/>
    </source>
</evidence>
<feature type="region of interest" description="Disordered" evidence="1">
    <location>
        <begin position="31"/>
        <end position="50"/>
    </location>
</feature>
<dbReference type="RefSeq" id="XP_070141149.1">
    <property type="nucleotide sequence ID" value="XM_070285048.1"/>
</dbReference>